<name>A0ABD3P6Q0_9STRA</name>
<evidence type="ECO:0000256" key="2">
    <source>
        <dbReference type="ARBA" id="ARBA00022643"/>
    </source>
</evidence>
<evidence type="ECO:0000259" key="4">
    <source>
        <dbReference type="PROSITE" id="PS50112"/>
    </source>
</evidence>
<dbReference type="AlphaFoldDB" id="A0ABD3P6Q0"/>
<dbReference type="CDD" id="cd00130">
    <property type="entry name" value="PAS"/>
    <property type="match status" value="1"/>
</dbReference>
<keyword evidence="6" id="KW-1185">Reference proteome</keyword>
<dbReference type="Pfam" id="PF13426">
    <property type="entry name" value="PAS_9"/>
    <property type="match status" value="1"/>
</dbReference>
<evidence type="ECO:0000256" key="1">
    <source>
        <dbReference type="ARBA" id="ARBA00022630"/>
    </source>
</evidence>
<keyword evidence="2" id="KW-0288">FMN</keyword>
<dbReference type="PANTHER" id="PTHR47429:SF2">
    <property type="entry name" value="PROTEIN TWIN LOV 1"/>
    <property type="match status" value="1"/>
</dbReference>
<dbReference type="PANTHER" id="PTHR47429">
    <property type="entry name" value="PROTEIN TWIN LOV 1"/>
    <property type="match status" value="1"/>
</dbReference>
<accession>A0ABD3P6Q0</accession>
<dbReference type="SUPFAM" id="SSF55785">
    <property type="entry name" value="PYP-like sensor domain (PAS domain)"/>
    <property type="match status" value="1"/>
</dbReference>
<protein>
    <recommendedName>
        <fullName evidence="4">PAS domain-containing protein</fullName>
    </recommendedName>
</protein>
<dbReference type="InterPro" id="IPR000014">
    <property type="entry name" value="PAS"/>
</dbReference>
<sequence>MKLHLLGEWLSWFEYQQECNSSIFSTFEDYSDTYEEKYDCSDSKRKFIPEKDLCERDNVIIDMLNSASLQEGSTTVSFCVTDPNLPDNPVIYVSDGFCNLTGYEFDEVVGKNCRFLQGPETKREDVMKIVNAVKEERECTVRLLNYRKDGTTFSNEFYLAQLRSPAQEVVYFIGIQAAVDVVDGGQDKTLCITDIVPSNPGMKYSISSSQIAYSSHKQSWQV</sequence>
<gene>
    <name evidence="5" type="ORF">HJC23_000096</name>
</gene>
<dbReference type="Proteomes" id="UP001516023">
    <property type="component" value="Unassembled WGS sequence"/>
</dbReference>
<evidence type="ECO:0000256" key="3">
    <source>
        <dbReference type="ARBA" id="ARBA00022991"/>
    </source>
</evidence>
<dbReference type="PROSITE" id="PS50112">
    <property type="entry name" value="PAS"/>
    <property type="match status" value="1"/>
</dbReference>
<keyword evidence="3" id="KW-0157">Chromophore</keyword>
<evidence type="ECO:0000313" key="6">
    <source>
        <dbReference type="Proteomes" id="UP001516023"/>
    </source>
</evidence>
<comment type="caution">
    <text evidence="5">The sequence shown here is derived from an EMBL/GenBank/DDBJ whole genome shotgun (WGS) entry which is preliminary data.</text>
</comment>
<dbReference type="Gene3D" id="3.30.450.20">
    <property type="entry name" value="PAS domain"/>
    <property type="match status" value="1"/>
</dbReference>
<evidence type="ECO:0000313" key="5">
    <source>
        <dbReference type="EMBL" id="KAL3783687.1"/>
    </source>
</evidence>
<proteinExistence type="predicted"/>
<keyword evidence="1" id="KW-0285">Flavoprotein</keyword>
<feature type="domain" description="PAS" evidence="4">
    <location>
        <begin position="87"/>
        <end position="136"/>
    </location>
</feature>
<dbReference type="NCBIfam" id="TIGR00229">
    <property type="entry name" value="sensory_box"/>
    <property type="match status" value="1"/>
</dbReference>
<dbReference type="EMBL" id="JABMIG020000253">
    <property type="protein sequence ID" value="KAL3783687.1"/>
    <property type="molecule type" value="Genomic_DNA"/>
</dbReference>
<organism evidence="5 6">
    <name type="scientific">Cyclotella cryptica</name>
    <dbReference type="NCBI Taxonomy" id="29204"/>
    <lineage>
        <taxon>Eukaryota</taxon>
        <taxon>Sar</taxon>
        <taxon>Stramenopiles</taxon>
        <taxon>Ochrophyta</taxon>
        <taxon>Bacillariophyta</taxon>
        <taxon>Coscinodiscophyceae</taxon>
        <taxon>Thalassiosirophycidae</taxon>
        <taxon>Stephanodiscales</taxon>
        <taxon>Stephanodiscaceae</taxon>
        <taxon>Cyclotella</taxon>
    </lineage>
</organism>
<dbReference type="InterPro" id="IPR035965">
    <property type="entry name" value="PAS-like_dom_sf"/>
</dbReference>
<reference evidence="5 6" key="1">
    <citation type="journal article" date="2020" name="G3 (Bethesda)">
        <title>Improved Reference Genome for Cyclotella cryptica CCMP332, a Model for Cell Wall Morphogenesis, Salinity Adaptation, and Lipid Production in Diatoms (Bacillariophyta).</title>
        <authorList>
            <person name="Roberts W.R."/>
            <person name="Downey K.M."/>
            <person name="Ruck E.C."/>
            <person name="Traller J.C."/>
            <person name="Alverson A.J."/>
        </authorList>
    </citation>
    <scope>NUCLEOTIDE SEQUENCE [LARGE SCALE GENOMIC DNA]</scope>
    <source>
        <strain evidence="5 6">CCMP332</strain>
    </source>
</reference>